<dbReference type="PANTHER" id="PTHR38598:SF1">
    <property type="entry name" value="INNER MEMBRANE PROTEIN YJCH"/>
    <property type="match status" value="1"/>
</dbReference>
<protein>
    <submittedName>
        <fullName evidence="2">Uncharacterized membrane protein (DUF485 family)</fullName>
    </submittedName>
</protein>
<keyword evidence="1" id="KW-0812">Transmembrane</keyword>
<keyword evidence="1" id="KW-1133">Transmembrane helix</keyword>
<dbReference type="GO" id="GO:0005886">
    <property type="term" value="C:plasma membrane"/>
    <property type="evidence" value="ECO:0007669"/>
    <property type="project" value="TreeGrafter"/>
</dbReference>
<reference evidence="2 3" key="1">
    <citation type="submission" date="2019-03" db="EMBL/GenBank/DDBJ databases">
        <title>Genomic Encyclopedia of Type Strains, Phase IV (KMG-IV): sequencing the most valuable type-strain genomes for metagenomic binning, comparative biology and taxonomic classification.</title>
        <authorList>
            <person name="Goeker M."/>
        </authorList>
    </citation>
    <scope>NUCLEOTIDE SEQUENCE [LARGE SCALE GENOMIC DNA]</scope>
    <source>
        <strain evidence="2 3">DSM 25287</strain>
    </source>
</reference>
<evidence type="ECO:0000313" key="2">
    <source>
        <dbReference type="EMBL" id="TCO80378.1"/>
    </source>
</evidence>
<dbReference type="Proteomes" id="UP000295765">
    <property type="component" value="Unassembled WGS sequence"/>
</dbReference>
<feature type="transmembrane region" description="Helical" evidence="1">
    <location>
        <begin position="25"/>
        <end position="51"/>
    </location>
</feature>
<keyword evidence="1" id="KW-0472">Membrane</keyword>
<proteinExistence type="predicted"/>
<dbReference type="PANTHER" id="PTHR38598">
    <property type="entry name" value="INNER MEMBRANE PROTEIN YJCH"/>
    <property type="match status" value="1"/>
</dbReference>
<organism evidence="2 3">
    <name type="scientific">Plasticicumulans lactativorans</name>
    <dbReference type="NCBI Taxonomy" id="1133106"/>
    <lineage>
        <taxon>Bacteria</taxon>
        <taxon>Pseudomonadati</taxon>
        <taxon>Pseudomonadota</taxon>
        <taxon>Gammaproteobacteria</taxon>
        <taxon>Candidatus Competibacteraceae</taxon>
        <taxon>Plasticicumulans</taxon>
    </lineage>
</organism>
<feature type="transmembrane region" description="Helical" evidence="1">
    <location>
        <begin position="63"/>
        <end position="83"/>
    </location>
</feature>
<evidence type="ECO:0000313" key="3">
    <source>
        <dbReference type="Proteomes" id="UP000295765"/>
    </source>
</evidence>
<comment type="caution">
    <text evidence="2">The sequence shown here is derived from an EMBL/GenBank/DDBJ whole genome shotgun (WGS) entry which is preliminary data.</text>
</comment>
<dbReference type="RefSeq" id="WP_165904132.1">
    <property type="nucleotide sequence ID" value="NZ_SLWY01000014.1"/>
</dbReference>
<dbReference type="EMBL" id="SLWY01000014">
    <property type="protein sequence ID" value="TCO80378.1"/>
    <property type="molecule type" value="Genomic_DNA"/>
</dbReference>
<dbReference type="InterPro" id="IPR007436">
    <property type="entry name" value="DUF485"/>
</dbReference>
<sequence length="103" mass="11363">MSLSVPERIMACPRFQRLAATRSRFAWTLAALVLALYYGYMLLVAFAPQVLGARLAEGGTTTWGVPVGAAIIVFSWLMTGLYIRRANVEFDALTDAVLEEHAR</sequence>
<accession>A0A4R2LC14</accession>
<keyword evidence="3" id="KW-1185">Reference proteome</keyword>
<evidence type="ECO:0000256" key="1">
    <source>
        <dbReference type="SAM" id="Phobius"/>
    </source>
</evidence>
<gene>
    <name evidence="2" type="ORF">EV699_11422</name>
</gene>
<dbReference type="AlphaFoldDB" id="A0A4R2LC14"/>
<dbReference type="InterPro" id="IPR052959">
    <property type="entry name" value="Inner_membrane_assoc"/>
</dbReference>
<name>A0A4R2LC14_9GAMM</name>
<dbReference type="Pfam" id="PF04341">
    <property type="entry name" value="DUF485"/>
    <property type="match status" value="1"/>
</dbReference>